<accession>A0ABZ0SIU2</accession>
<feature type="transmembrane region" description="Helical" evidence="5">
    <location>
        <begin position="269"/>
        <end position="290"/>
    </location>
</feature>
<evidence type="ECO:0000256" key="3">
    <source>
        <dbReference type="ARBA" id="ARBA00022989"/>
    </source>
</evidence>
<evidence type="ECO:0000256" key="5">
    <source>
        <dbReference type="SAM" id="Phobius"/>
    </source>
</evidence>
<dbReference type="RefSeq" id="WP_320941217.1">
    <property type="nucleotide sequence ID" value="NZ_BAABEU010000006.1"/>
</dbReference>
<comment type="subcellular location">
    <subcellularLocation>
        <location evidence="1">Membrane</location>
        <topology evidence="1">Multi-pass membrane protein</topology>
    </subcellularLocation>
</comment>
<dbReference type="InterPro" id="IPR000537">
    <property type="entry name" value="UbiA_prenyltransferase"/>
</dbReference>
<proteinExistence type="predicted"/>
<keyword evidence="2 5" id="KW-0812">Transmembrane</keyword>
<organism evidence="6 7">
    <name type="scientific">Microbacterium rhizosphaerae</name>
    <dbReference type="NCBI Taxonomy" id="1678237"/>
    <lineage>
        <taxon>Bacteria</taxon>
        <taxon>Bacillati</taxon>
        <taxon>Actinomycetota</taxon>
        <taxon>Actinomycetes</taxon>
        <taxon>Micrococcales</taxon>
        <taxon>Microbacteriaceae</taxon>
        <taxon>Microbacterium</taxon>
    </lineage>
</organism>
<keyword evidence="7" id="KW-1185">Reference proteome</keyword>
<feature type="transmembrane region" description="Helical" evidence="5">
    <location>
        <begin position="169"/>
        <end position="189"/>
    </location>
</feature>
<keyword evidence="3 5" id="KW-1133">Transmembrane helix</keyword>
<evidence type="ECO:0000256" key="4">
    <source>
        <dbReference type="ARBA" id="ARBA00023136"/>
    </source>
</evidence>
<feature type="transmembrane region" description="Helical" evidence="5">
    <location>
        <begin position="236"/>
        <end position="257"/>
    </location>
</feature>
<dbReference type="Proteomes" id="UP001323798">
    <property type="component" value="Chromosome"/>
</dbReference>
<dbReference type="Gene3D" id="1.10.357.140">
    <property type="entry name" value="UbiA prenyltransferase"/>
    <property type="match status" value="1"/>
</dbReference>
<evidence type="ECO:0000313" key="6">
    <source>
        <dbReference type="EMBL" id="WPR88498.1"/>
    </source>
</evidence>
<feature type="transmembrane region" description="Helical" evidence="5">
    <location>
        <begin position="143"/>
        <end position="163"/>
    </location>
</feature>
<keyword evidence="4 5" id="KW-0472">Membrane</keyword>
<dbReference type="EMBL" id="CP139368">
    <property type="protein sequence ID" value="WPR88498.1"/>
    <property type="molecule type" value="Genomic_DNA"/>
</dbReference>
<sequence length="291" mass="30263">MTPPVTGSSERSRPNVVATLWRSTHPGPTVVVTTIALALGLSVGVDLDRLVVLTVSVFFGQVSIGLSNDVIDAPRDRIAGRTDKPLAREQAPIRVAWISAIVAVVVALALSALLGWGMAVAHAVFLACGWAYNAVLKSTVWSAACFAVGFGVFPSLATLALSHPHVAPLWAWIAGAALGTAVHFSNVLPDLEDDELTGVRGLPHRLGRRASAVVAYVALVVGAVVVRLGTDVDSTAGVIATWVLTAGVLVLAAWGLVVSLIREPRRLSFQLVMAGALLLTAEVVVASRLAA</sequence>
<evidence type="ECO:0000256" key="1">
    <source>
        <dbReference type="ARBA" id="ARBA00004141"/>
    </source>
</evidence>
<dbReference type="InterPro" id="IPR044878">
    <property type="entry name" value="UbiA_sf"/>
</dbReference>
<evidence type="ECO:0000256" key="2">
    <source>
        <dbReference type="ARBA" id="ARBA00022692"/>
    </source>
</evidence>
<gene>
    <name evidence="6" type="ORF">SM116_12005</name>
</gene>
<dbReference type="Pfam" id="PF01040">
    <property type="entry name" value="UbiA"/>
    <property type="match status" value="1"/>
</dbReference>
<feature type="transmembrane region" description="Helical" evidence="5">
    <location>
        <begin position="91"/>
        <end position="110"/>
    </location>
</feature>
<name>A0ABZ0SIU2_9MICO</name>
<protein>
    <submittedName>
        <fullName evidence="6">UbiA family prenyltransferase</fullName>
    </submittedName>
</protein>
<feature type="transmembrane region" description="Helical" evidence="5">
    <location>
        <begin position="210"/>
        <end position="230"/>
    </location>
</feature>
<evidence type="ECO:0000313" key="7">
    <source>
        <dbReference type="Proteomes" id="UP001323798"/>
    </source>
</evidence>
<reference evidence="6 7" key="1">
    <citation type="submission" date="2023-11" db="EMBL/GenBank/DDBJ databases">
        <title>Genome sequence of Microbacterium rhizosphaerae KACC 19337.</title>
        <authorList>
            <person name="Choi H."/>
            <person name="Kim S."/>
            <person name="Kim Y."/>
            <person name="Kwon S.-W."/>
            <person name="Heo J."/>
        </authorList>
    </citation>
    <scope>NUCLEOTIDE SEQUENCE [LARGE SCALE GENOMIC DNA]</scope>
    <source>
        <strain evidence="6 7">KACC 19337</strain>
    </source>
</reference>
<dbReference type="CDD" id="cd13956">
    <property type="entry name" value="PT_UbiA"/>
    <property type="match status" value="1"/>
</dbReference>